<evidence type="ECO:0000256" key="4">
    <source>
        <dbReference type="ARBA" id="ARBA00023002"/>
    </source>
</evidence>
<comment type="caution">
    <text evidence="11">The sequence shown here is derived from an EMBL/GenBank/DDBJ whole genome shotgun (WGS) entry which is preliminary data.</text>
</comment>
<name>A0ABR1HJ95_9HYPO</name>
<evidence type="ECO:0000256" key="6">
    <source>
        <dbReference type="ARBA" id="ARBA00023284"/>
    </source>
</evidence>
<evidence type="ECO:0000256" key="1">
    <source>
        <dbReference type="ARBA" id="ARBA00013017"/>
    </source>
</evidence>
<organism evidence="11 12">
    <name type="scientific">Neonectria punicea</name>
    <dbReference type="NCBI Taxonomy" id="979145"/>
    <lineage>
        <taxon>Eukaryota</taxon>
        <taxon>Fungi</taxon>
        <taxon>Dikarya</taxon>
        <taxon>Ascomycota</taxon>
        <taxon>Pezizomycotina</taxon>
        <taxon>Sordariomycetes</taxon>
        <taxon>Hypocreomycetidae</taxon>
        <taxon>Hypocreales</taxon>
        <taxon>Nectriaceae</taxon>
        <taxon>Neonectria</taxon>
    </lineage>
</organism>
<evidence type="ECO:0000256" key="7">
    <source>
        <dbReference type="ARBA" id="ARBA00032824"/>
    </source>
</evidence>
<evidence type="ECO:0000256" key="2">
    <source>
        <dbReference type="ARBA" id="ARBA00022559"/>
    </source>
</evidence>
<keyword evidence="12" id="KW-1185">Reference proteome</keyword>
<dbReference type="SUPFAM" id="SSF52833">
    <property type="entry name" value="Thioredoxin-like"/>
    <property type="match status" value="1"/>
</dbReference>
<dbReference type="Proteomes" id="UP001498476">
    <property type="component" value="Unassembled WGS sequence"/>
</dbReference>
<evidence type="ECO:0000259" key="10">
    <source>
        <dbReference type="PROSITE" id="PS51352"/>
    </source>
</evidence>
<keyword evidence="4" id="KW-0560">Oxidoreductase</keyword>
<keyword evidence="2" id="KW-0575">Peroxidase</keyword>
<evidence type="ECO:0000313" key="12">
    <source>
        <dbReference type="Proteomes" id="UP001498476"/>
    </source>
</evidence>
<evidence type="ECO:0000313" key="11">
    <source>
        <dbReference type="EMBL" id="KAK7420919.1"/>
    </source>
</evidence>
<sequence length="215" mass="24004">MSPIADQLQSTLDNFIEKVPETITAPINRSRAEIVASFDESKVLQPGSKLPDFKLIDAVGKSVTRDELLAQGALLITFYRGNWCPFCNIALHGLQQHLAEFTAKGVTLVAVSPELPDNSLTTKEKNELEFQVLTGTDNKFARELGLVWRMPDYMKPVFDSFGHALDQRQGNDQFEVPVPANFLVDRNGNVRNVFVDPNYTKRLEPTAAVEWANAL</sequence>
<dbReference type="EC" id="1.11.1.24" evidence="1"/>
<dbReference type="InterPro" id="IPR050924">
    <property type="entry name" value="Peroxiredoxin_BCP/PrxQ"/>
</dbReference>
<evidence type="ECO:0000256" key="3">
    <source>
        <dbReference type="ARBA" id="ARBA00022862"/>
    </source>
</evidence>
<dbReference type="InterPro" id="IPR036249">
    <property type="entry name" value="Thioredoxin-like_sf"/>
</dbReference>
<dbReference type="InterPro" id="IPR013766">
    <property type="entry name" value="Thioredoxin_domain"/>
</dbReference>
<dbReference type="PANTHER" id="PTHR42801:SF7">
    <property type="entry name" value="SLL1159 PROTEIN"/>
    <property type="match status" value="1"/>
</dbReference>
<dbReference type="Pfam" id="PF00578">
    <property type="entry name" value="AhpC-TSA"/>
    <property type="match status" value="1"/>
</dbReference>
<comment type="similarity">
    <text evidence="8">Belongs to the peroxiredoxin family. BCP/PrxQ subfamily.</text>
</comment>
<dbReference type="Gene3D" id="3.40.30.10">
    <property type="entry name" value="Glutaredoxin"/>
    <property type="match status" value="1"/>
</dbReference>
<feature type="domain" description="Thioredoxin" evidence="10">
    <location>
        <begin position="44"/>
        <end position="215"/>
    </location>
</feature>
<keyword evidence="5" id="KW-1015">Disulfide bond</keyword>
<keyword evidence="3" id="KW-0049">Antioxidant</keyword>
<keyword evidence="6" id="KW-0676">Redox-active center</keyword>
<dbReference type="CDD" id="cd02970">
    <property type="entry name" value="PRX_like2"/>
    <property type="match status" value="1"/>
</dbReference>
<dbReference type="PANTHER" id="PTHR42801">
    <property type="entry name" value="THIOREDOXIN-DEPENDENT PEROXIDE REDUCTASE"/>
    <property type="match status" value="1"/>
</dbReference>
<dbReference type="PROSITE" id="PS51352">
    <property type="entry name" value="THIOREDOXIN_2"/>
    <property type="match status" value="1"/>
</dbReference>
<proteinExistence type="inferred from homology"/>
<gene>
    <name evidence="11" type="ORF">QQX98_002483</name>
</gene>
<accession>A0ABR1HJ95</accession>
<evidence type="ECO:0000256" key="8">
    <source>
        <dbReference type="ARBA" id="ARBA00038489"/>
    </source>
</evidence>
<evidence type="ECO:0000256" key="9">
    <source>
        <dbReference type="ARBA" id="ARBA00049091"/>
    </source>
</evidence>
<dbReference type="EMBL" id="JAZAVJ010000026">
    <property type="protein sequence ID" value="KAK7420919.1"/>
    <property type="molecule type" value="Genomic_DNA"/>
</dbReference>
<protein>
    <recommendedName>
        <fullName evidence="1">thioredoxin-dependent peroxiredoxin</fullName>
        <ecNumber evidence="1">1.11.1.24</ecNumber>
    </recommendedName>
    <alternativeName>
        <fullName evidence="7">Thioredoxin peroxidase</fullName>
    </alternativeName>
</protein>
<comment type="catalytic activity">
    <reaction evidence="9">
        <text>a hydroperoxide + [thioredoxin]-dithiol = an alcohol + [thioredoxin]-disulfide + H2O</text>
        <dbReference type="Rhea" id="RHEA:62620"/>
        <dbReference type="Rhea" id="RHEA-COMP:10698"/>
        <dbReference type="Rhea" id="RHEA-COMP:10700"/>
        <dbReference type="ChEBI" id="CHEBI:15377"/>
        <dbReference type="ChEBI" id="CHEBI:29950"/>
        <dbReference type="ChEBI" id="CHEBI:30879"/>
        <dbReference type="ChEBI" id="CHEBI:35924"/>
        <dbReference type="ChEBI" id="CHEBI:50058"/>
        <dbReference type="EC" id="1.11.1.24"/>
    </reaction>
</comment>
<evidence type="ECO:0000256" key="5">
    <source>
        <dbReference type="ARBA" id="ARBA00023157"/>
    </source>
</evidence>
<reference evidence="11 12" key="1">
    <citation type="journal article" date="2025" name="Microbiol. Resour. Announc.">
        <title>Draft genome sequences for Neonectria magnoliae and Neonectria punicea, canker pathogens of Liriodendron tulipifera and Acer saccharum in West Virginia.</title>
        <authorList>
            <person name="Petronek H.M."/>
            <person name="Kasson M.T."/>
            <person name="Metheny A.M."/>
            <person name="Stauder C.M."/>
            <person name="Lovett B."/>
            <person name="Lynch S.C."/>
            <person name="Garnas J.R."/>
            <person name="Kasson L.R."/>
            <person name="Stajich J.E."/>
        </authorList>
    </citation>
    <scope>NUCLEOTIDE SEQUENCE [LARGE SCALE GENOMIC DNA]</scope>
    <source>
        <strain evidence="11 12">NRRL 64653</strain>
    </source>
</reference>
<dbReference type="InterPro" id="IPR000866">
    <property type="entry name" value="AhpC/TSA"/>
</dbReference>